<dbReference type="Proteomes" id="UP000241769">
    <property type="component" value="Unassembled WGS sequence"/>
</dbReference>
<proteinExistence type="predicted"/>
<evidence type="ECO:0000313" key="1">
    <source>
        <dbReference type="EMBL" id="PRP83273.1"/>
    </source>
</evidence>
<evidence type="ECO:0000313" key="2">
    <source>
        <dbReference type="Proteomes" id="UP000241769"/>
    </source>
</evidence>
<protein>
    <submittedName>
        <fullName evidence="1">Uncharacterized protein</fullName>
    </submittedName>
</protein>
<gene>
    <name evidence="1" type="ORF">PROFUN_09485</name>
</gene>
<reference evidence="1 2" key="1">
    <citation type="journal article" date="2018" name="Genome Biol. Evol.">
        <title>Multiple Roots of Fruiting Body Formation in Amoebozoa.</title>
        <authorList>
            <person name="Hillmann F."/>
            <person name="Forbes G."/>
            <person name="Novohradska S."/>
            <person name="Ferling I."/>
            <person name="Riege K."/>
            <person name="Groth M."/>
            <person name="Westermann M."/>
            <person name="Marz M."/>
            <person name="Spaller T."/>
            <person name="Winckler T."/>
            <person name="Schaap P."/>
            <person name="Glockner G."/>
        </authorList>
    </citation>
    <scope>NUCLEOTIDE SEQUENCE [LARGE SCALE GENOMIC DNA]</scope>
    <source>
        <strain evidence="1 2">Jena</strain>
    </source>
</reference>
<organism evidence="1 2">
    <name type="scientific">Planoprotostelium fungivorum</name>
    <dbReference type="NCBI Taxonomy" id="1890364"/>
    <lineage>
        <taxon>Eukaryota</taxon>
        <taxon>Amoebozoa</taxon>
        <taxon>Evosea</taxon>
        <taxon>Variosea</taxon>
        <taxon>Cavosteliida</taxon>
        <taxon>Cavosteliaceae</taxon>
        <taxon>Planoprotostelium</taxon>
    </lineage>
</organism>
<name>A0A2P6NH40_9EUKA</name>
<dbReference type="AlphaFoldDB" id="A0A2P6NH40"/>
<keyword evidence="2" id="KW-1185">Reference proteome</keyword>
<comment type="caution">
    <text evidence="1">The sequence shown here is derived from an EMBL/GenBank/DDBJ whole genome shotgun (WGS) entry which is preliminary data.</text>
</comment>
<sequence>MSKKWITVTYTKKIAYIGTFLCYERPDEKSEYTTVIINDLVLYYFSPPPALDRACGQQQKHLSVAMQVSMATDGKVQSKPRNFQERMQESSKVHPTGKQPLELSFFPGRDTQGAQVEQVFSRLLYMARGGRSRTGLSDGRDEISKATEWCPIIN</sequence>
<dbReference type="EMBL" id="MDYQ01000085">
    <property type="protein sequence ID" value="PRP83273.1"/>
    <property type="molecule type" value="Genomic_DNA"/>
</dbReference>
<dbReference type="InParanoid" id="A0A2P6NH40"/>
<accession>A0A2P6NH40</accession>